<feature type="transmembrane region" description="Helical" evidence="1">
    <location>
        <begin position="337"/>
        <end position="358"/>
    </location>
</feature>
<organism evidence="2">
    <name type="scientific">hydrothermal vent metagenome</name>
    <dbReference type="NCBI Taxonomy" id="652676"/>
    <lineage>
        <taxon>unclassified sequences</taxon>
        <taxon>metagenomes</taxon>
        <taxon>ecological metagenomes</taxon>
    </lineage>
</organism>
<gene>
    <name evidence="2" type="ORF">MNBD_GAMMA11-632</name>
</gene>
<protein>
    <submittedName>
        <fullName evidence="2">Uncharacterized protein</fullName>
    </submittedName>
</protein>
<sequence>MLTGWYFSMTLDFWTQLIDGQPALSALIWLSVLVLLMYVARQPAHQIILMVAQSVRNALRLMSRSVMLAEKLLKARNREVLMAQGQQHSEHFIEREFQRVEMLVNRDLSGYPSLQRDLKEQITQIDEDYVQSGEVPPKPPEWLKAVETVAEIPDNGSSVVAKILNDIHGTLKKALDQDMHEYRRANRDRHARLKQMMPYWRSLTNSLDSVEKKITGLEQRSIIIDGQMQVYEDIRNKTDHAERMLSSSSITQFFISGLALCLAIIGMYVNFQLVALPMEEMVGASSYLGSSSIRASDVAALFIISIEVILGLFLMESVGVTRLFPIINLLEDHKRKVIFWVMLSFLFIFAGIEASLAYMRDMLAADREALSQLLSGVKVVEPPLRWIPALGQMVMGFILPFVLTFVAIPLESFIHSLRTVAGLSAVWFLHVLAASIHFTANIINASGRVLVSAYDLIIFIPLKIESSIVGLKSAEKGETTSAGLKKQQVQDI</sequence>
<keyword evidence="1" id="KW-0812">Transmembrane</keyword>
<dbReference type="AlphaFoldDB" id="A0A3B0WTY4"/>
<accession>A0A3B0WTY4</accession>
<feature type="transmembrane region" description="Helical" evidence="1">
    <location>
        <begin position="253"/>
        <end position="278"/>
    </location>
</feature>
<feature type="transmembrane region" description="Helical" evidence="1">
    <location>
        <begin position="420"/>
        <end position="439"/>
    </location>
</feature>
<keyword evidence="1" id="KW-0472">Membrane</keyword>
<feature type="transmembrane region" description="Helical" evidence="1">
    <location>
        <begin position="298"/>
        <end position="325"/>
    </location>
</feature>
<feature type="transmembrane region" description="Helical" evidence="1">
    <location>
        <begin position="20"/>
        <end position="40"/>
    </location>
</feature>
<keyword evidence="1" id="KW-1133">Transmembrane helix</keyword>
<feature type="transmembrane region" description="Helical" evidence="1">
    <location>
        <begin position="386"/>
        <end position="408"/>
    </location>
</feature>
<proteinExistence type="predicted"/>
<dbReference type="EMBL" id="UOFG01000051">
    <property type="protein sequence ID" value="VAW58871.1"/>
    <property type="molecule type" value="Genomic_DNA"/>
</dbReference>
<name>A0A3B0WTY4_9ZZZZ</name>
<evidence type="ECO:0000256" key="1">
    <source>
        <dbReference type="SAM" id="Phobius"/>
    </source>
</evidence>
<evidence type="ECO:0000313" key="2">
    <source>
        <dbReference type="EMBL" id="VAW58871.1"/>
    </source>
</evidence>
<reference evidence="2" key="1">
    <citation type="submission" date="2018-06" db="EMBL/GenBank/DDBJ databases">
        <authorList>
            <person name="Zhirakovskaya E."/>
        </authorList>
    </citation>
    <scope>NUCLEOTIDE SEQUENCE</scope>
</reference>